<feature type="binding site" evidence="8">
    <location>
        <position position="122"/>
    </location>
    <ligand>
        <name>substrate</name>
    </ligand>
</feature>
<evidence type="ECO:0000259" key="10">
    <source>
        <dbReference type="Pfam" id="PF01676"/>
    </source>
</evidence>
<dbReference type="HAMAP" id="MF_01038">
    <property type="entry name" value="GpmI"/>
    <property type="match status" value="1"/>
</dbReference>
<reference evidence="13" key="1">
    <citation type="submission" date="2020-01" db="EMBL/GenBank/DDBJ databases">
        <title>Sphingomonas sp. strain CSW-10.</title>
        <authorList>
            <person name="Chen W.-M."/>
        </authorList>
    </citation>
    <scope>NUCLEOTIDE SEQUENCE [LARGE SCALE GENOMIC DNA]</scope>
    <source>
        <strain evidence="13">NST-5</strain>
    </source>
</reference>
<dbReference type="PIRSF" id="PIRSF001492">
    <property type="entry name" value="IPGAM"/>
    <property type="match status" value="1"/>
</dbReference>
<evidence type="ECO:0000256" key="9">
    <source>
        <dbReference type="NCBIfam" id="TIGR01307"/>
    </source>
</evidence>
<comment type="function">
    <text evidence="8">Catalyzes the interconversion of 2-phosphoglycerate and 3-phosphoglycerate.</text>
</comment>
<evidence type="ECO:0000256" key="4">
    <source>
        <dbReference type="ARBA" id="ARBA00022723"/>
    </source>
</evidence>
<comment type="catalytic activity">
    <reaction evidence="1 8">
        <text>(2R)-2-phosphoglycerate = (2R)-3-phosphoglycerate</text>
        <dbReference type="Rhea" id="RHEA:15901"/>
        <dbReference type="ChEBI" id="CHEBI:58272"/>
        <dbReference type="ChEBI" id="CHEBI:58289"/>
        <dbReference type="EC" id="5.4.2.12"/>
    </reaction>
</comment>
<evidence type="ECO:0000256" key="2">
    <source>
        <dbReference type="ARBA" id="ARBA00004798"/>
    </source>
</evidence>
<evidence type="ECO:0000313" key="12">
    <source>
        <dbReference type="EMBL" id="NBL63642.1"/>
    </source>
</evidence>
<comment type="subunit">
    <text evidence="8">Monomer.</text>
</comment>
<evidence type="ECO:0000259" key="11">
    <source>
        <dbReference type="Pfam" id="PF06415"/>
    </source>
</evidence>
<dbReference type="InterPro" id="IPR005995">
    <property type="entry name" value="Pgm_bpd_ind"/>
</dbReference>
<dbReference type="GO" id="GO:0004619">
    <property type="term" value="F:phosphoglycerate mutase activity"/>
    <property type="evidence" value="ECO:0007669"/>
    <property type="project" value="UniProtKB-EC"/>
</dbReference>
<dbReference type="SUPFAM" id="SSF64158">
    <property type="entry name" value="2,3-Bisphosphoglycerate-independent phosphoglycerate mutase, substrate-binding domain"/>
    <property type="match status" value="1"/>
</dbReference>
<comment type="similarity">
    <text evidence="3 8">Belongs to the BPG-independent phosphoglycerate mutase family.</text>
</comment>
<dbReference type="Pfam" id="PF06415">
    <property type="entry name" value="iPGM_N"/>
    <property type="match status" value="1"/>
</dbReference>
<feature type="active site" description="Phosphoserine intermediate" evidence="8">
    <location>
        <position position="61"/>
    </location>
</feature>
<comment type="pathway">
    <text evidence="2 8">Carbohydrate degradation; glycolysis; pyruvate from D-glyceraldehyde 3-phosphate: step 3/5.</text>
</comment>
<dbReference type="SUPFAM" id="SSF53649">
    <property type="entry name" value="Alkaline phosphatase-like"/>
    <property type="match status" value="1"/>
</dbReference>
<keyword evidence="13" id="KW-1185">Reference proteome</keyword>
<feature type="binding site" evidence="8">
    <location>
        <position position="11"/>
    </location>
    <ligand>
        <name>Mn(2+)</name>
        <dbReference type="ChEBI" id="CHEBI:29035"/>
        <label>2</label>
    </ligand>
</feature>
<feature type="binding site" evidence="8">
    <location>
        <position position="440"/>
    </location>
    <ligand>
        <name>Mn(2+)</name>
        <dbReference type="ChEBI" id="CHEBI:29035"/>
        <label>2</label>
    </ligand>
</feature>
<feature type="binding site" evidence="8">
    <location>
        <position position="189"/>
    </location>
    <ligand>
        <name>substrate</name>
    </ligand>
</feature>
<evidence type="ECO:0000256" key="8">
    <source>
        <dbReference type="HAMAP-Rule" id="MF_01038"/>
    </source>
</evidence>
<dbReference type="Pfam" id="PF01676">
    <property type="entry name" value="Metalloenzyme"/>
    <property type="match status" value="1"/>
</dbReference>
<dbReference type="NCBIfam" id="TIGR01307">
    <property type="entry name" value="pgm_bpd_ind"/>
    <property type="match status" value="1"/>
</dbReference>
<feature type="binding site" evidence="8">
    <location>
        <position position="332"/>
    </location>
    <ligand>
        <name>substrate</name>
    </ligand>
</feature>
<feature type="domain" description="Metalloenzyme" evidence="10">
    <location>
        <begin position="3"/>
        <end position="494"/>
    </location>
</feature>
<name>A0ABW9Z8F7_9FLAO</name>
<dbReference type="RefSeq" id="WP_166535481.1">
    <property type="nucleotide sequence ID" value="NZ_JAABLM010000001.1"/>
</dbReference>
<organism evidence="12 13">
    <name type="scientific">Flavobacterium ichthyis</name>
    <dbReference type="NCBI Taxonomy" id="2698827"/>
    <lineage>
        <taxon>Bacteria</taxon>
        <taxon>Pseudomonadati</taxon>
        <taxon>Bacteroidota</taxon>
        <taxon>Flavobacteriia</taxon>
        <taxon>Flavobacteriales</taxon>
        <taxon>Flavobacteriaceae</taxon>
        <taxon>Flavobacterium</taxon>
    </lineage>
</organism>
<dbReference type="InterPro" id="IPR017850">
    <property type="entry name" value="Alkaline_phosphatase_core_sf"/>
</dbReference>
<dbReference type="PANTHER" id="PTHR31637:SF0">
    <property type="entry name" value="2,3-BISPHOSPHOGLYCERATE-INDEPENDENT PHOSPHOGLYCERATE MUTASE"/>
    <property type="match status" value="1"/>
</dbReference>
<keyword evidence="4 8" id="KW-0479">Metal-binding</keyword>
<comment type="cofactor">
    <cofactor evidence="8">
        <name>Mn(2+)</name>
        <dbReference type="ChEBI" id="CHEBI:29035"/>
    </cofactor>
    <text evidence="8">Binds 2 manganese ions per subunit.</text>
</comment>
<dbReference type="PANTHER" id="PTHR31637">
    <property type="entry name" value="2,3-BISPHOSPHOGLYCERATE-INDEPENDENT PHOSPHOGLYCERATE MUTASE"/>
    <property type="match status" value="1"/>
</dbReference>
<dbReference type="Gene3D" id="3.40.720.10">
    <property type="entry name" value="Alkaline Phosphatase, subunit A"/>
    <property type="match status" value="1"/>
</dbReference>
<keyword evidence="7 8" id="KW-0413">Isomerase</keyword>
<feature type="binding site" evidence="8">
    <location>
        <position position="441"/>
    </location>
    <ligand>
        <name>Mn(2+)</name>
        <dbReference type="ChEBI" id="CHEBI:29035"/>
        <label>2</label>
    </ligand>
</feature>
<dbReference type="InterPro" id="IPR006124">
    <property type="entry name" value="Metalloenzyme"/>
</dbReference>
<feature type="domain" description="BPG-independent PGAM N-terminal" evidence="11">
    <location>
        <begin position="81"/>
        <end position="295"/>
    </location>
</feature>
<dbReference type="EC" id="5.4.2.12" evidence="8 9"/>
<feature type="binding site" evidence="8">
    <location>
        <begin position="259"/>
        <end position="262"/>
    </location>
    <ligand>
        <name>substrate</name>
    </ligand>
</feature>
<dbReference type="InterPro" id="IPR036646">
    <property type="entry name" value="PGAM_B_sf"/>
</dbReference>
<evidence type="ECO:0000256" key="6">
    <source>
        <dbReference type="ARBA" id="ARBA00023211"/>
    </source>
</evidence>
<comment type="caution">
    <text evidence="12">The sequence shown here is derived from an EMBL/GenBank/DDBJ whole genome shotgun (WGS) entry which is preliminary data.</text>
</comment>
<accession>A0ABW9Z8F7</accession>
<gene>
    <name evidence="8" type="primary">gpmI</name>
    <name evidence="12" type="ORF">GV828_00330</name>
</gene>
<dbReference type="Gene3D" id="3.40.1450.10">
    <property type="entry name" value="BPG-independent phosphoglycerate mutase, domain B"/>
    <property type="match status" value="1"/>
</dbReference>
<dbReference type="InterPro" id="IPR011258">
    <property type="entry name" value="BPG-indep_PGM_N"/>
</dbReference>
<evidence type="ECO:0000256" key="1">
    <source>
        <dbReference type="ARBA" id="ARBA00000370"/>
    </source>
</evidence>
<dbReference type="EMBL" id="JAABLM010000001">
    <property type="protein sequence ID" value="NBL63642.1"/>
    <property type="molecule type" value="Genomic_DNA"/>
</dbReference>
<feature type="binding site" evidence="8">
    <location>
        <position position="61"/>
    </location>
    <ligand>
        <name>Mn(2+)</name>
        <dbReference type="ChEBI" id="CHEBI:29035"/>
        <label>2</label>
    </ligand>
</feature>
<feature type="binding site" evidence="8">
    <location>
        <position position="183"/>
    </location>
    <ligand>
        <name>substrate</name>
    </ligand>
</feature>
<evidence type="ECO:0000256" key="3">
    <source>
        <dbReference type="ARBA" id="ARBA00008819"/>
    </source>
</evidence>
<dbReference type="CDD" id="cd16010">
    <property type="entry name" value="iPGM"/>
    <property type="match status" value="1"/>
</dbReference>
<sequence length="505" mass="56054">MNKRVILMILDGWGKSPDPKVSAVDQASTPFIDSLYQKYPNASLRTDGLNVGLPDGQMGNSEVGHMNLGAGRIIYQDLVKINLAVDNNTIANEKSLIDAFAYAKTNDKKVHLLGLVSDGGVHSHINHLLGLINAAEAYGLQKIFVHAFTDGRDVDPKSSINFLSQLNNHLKDKATKLASVCGRYFAMDRDRRWERVKKAYDLLVNGIGTPSKNAITSIENCYLNNVTDEFLEPMVMMDEQSNPVAKIEEGDVVIFFNFRTDRGRQLTEALSQCDFHEQNMHKLNLYYVTMTNYDDNFKGIHVIYDKDNISETLGEVLEKHGKKQIRIAETEKYPHVTFFFSGGREKPFSGETRILKNSPKVATYDLQPEMSAYELADALVPEIEKEETDFVCLNFANGDMVGHTGVMDAAIRACEAVDKCAEKVITAALNHGYTTIVIADHGNCETMVNPDGSPNTAHTTNPVPIILVDNELNEIHDGVLGDIAPTILKLMGIPQPEAMTRHPLL</sequence>
<protein>
    <recommendedName>
        <fullName evidence="8 9">2,3-bisphosphoglycerate-independent phosphoglycerate mutase</fullName>
        <shortName evidence="8">BPG-independent PGAM</shortName>
        <shortName evidence="8">Phosphoglyceromutase</shortName>
        <shortName evidence="8">iPGM</shortName>
        <ecNumber evidence="8 9">5.4.2.12</ecNumber>
    </recommendedName>
</protein>
<evidence type="ECO:0000256" key="7">
    <source>
        <dbReference type="ARBA" id="ARBA00023235"/>
    </source>
</evidence>
<feature type="binding site" evidence="8">
    <location>
        <position position="399"/>
    </location>
    <ligand>
        <name>Mn(2+)</name>
        <dbReference type="ChEBI" id="CHEBI:29035"/>
        <label>1</label>
    </ligand>
</feature>
<evidence type="ECO:0000313" key="13">
    <source>
        <dbReference type="Proteomes" id="UP000798602"/>
    </source>
</evidence>
<feature type="binding site" evidence="8">
    <location>
        <position position="403"/>
    </location>
    <ligand>
        <name>Mn(2+)</name>
        <dbReference type="ChEBI" id="CHEBI:29035"/>
        <label>1</label>
    </ligand>
</feature>
<feature type="binding site" evidence="8">
    <location>
        <begin position="152"/>
        <end position="153"/>
    </location>
    <ligand>
        <name>substrate</name>
    </ligand>
</feature>
<dbReference type="Proteomes" id="UP000798602">
    <property type="component" value="Unassembled WGS sequence"/>
</dbReference>
<proteinExistence type="inferred from homology"/>
<keyword evidence="5 8" id="KW-0324">Glycolysis</keyword>
<evidence type="ECO:0000256" key="5">
    <source>
        <dbReference type="ARBA" id="ARBA00023152"/>
    </source>
</evidence>
<feature type="binding site" evidence="8">
    <location>
        <position position="458"/>
    </location>
    <ligand>
        <name>Mn(2+)</name>
        <dbReference type="ChEBI" id="CHEBI:29035"/>
        <label>1</label>
    </ligand>
</feature>
<keyword evidence="6 8" id="KW-0464">Manganese</keyword>